<dbReference type="OrthoDB" id="3234968at2759"/>
<protein>
    <submittedName>
        <fullName evidence="2">Uncharacterized protein</fullName>
    </submittedName>
</protein>
<organism evidence="2 3">
    <name type="scientific">Dendrothele bispora (strain CBS 962.96)</name>
    <dbReference type="NCBI Taxonomy" id="1314807"/>
    <lineage>
        <taxon>Eukaryota</taxon>
        <taxon>Fungi</taxon>
        <taxon>Dikarya</taxon>
        <taxon>Basidiomycota</taxon>
        <taxon>Agaricomycotina</taxon>
        <taxon>Agaricomycetes</taxon>
        <taxon>Agaricomycetidae</taxon>
        <taxon>Agaricales</taxon>
        <taxon>Agaricales incertae sedis</taxon>
        <taxon>Dendrothele</taxon>
    </lineage>
</organism>
<reference evidence="2 3" key="1">
    <citation type="journal article" date="2019" name="Nat. Ecol. Evol.">
        <title>Megaphylogeny resolves global patterns of mushroom evolution.</title>
        <authorList>
            <person name="Varga T."/>
            <person name="Krizsan K."/>
            <person name="Foldi C."/>
            <person name="Dima B."/>
            <person name="Sanchez-Garcia M."/>
            <person name="Sanchez-Ramirez S."/>
            <person name="Szollosi G.J."/>
            <person name="Szarkandi J.G."/>
            <person name="Papp V."/>
            <person name="Albert L."/>
            <person name="Andreopoulos W."/>
            <person name="Angelini C."/>
            <person name="Antonin V."/>
            <person name="Barry K.W."/>
            <person name="Bougher N.L."/>
            <person name="Buchanan P."/>
            <person name="Buyck B."/>
            <person name="Bense V."/>
            <person name="Catcheside P."/>
            <person name="Chovatia M."/>
            <person name="Cooper J."/>
            <person name="Damon W."/>
            <person name="Desjardin D."/>
            <person name="Finy P."/>
            <person name="Geml J."/>
            <person name="Haridas S."/>
            <person name="Hughes K."/>
            <person name="Justo A."/>
            <person name="Karasinski D."/>
            <person name="Kautmanova I."/>
            <person name="Kiss B."/>
            <person name="Kocsube S."/>
            <person name="Kotiranta H."/>
            <person name="LaButti K.M."/>
            <person name="Lechner B.E."/>
            <person name="Liimatainen K."/>
            <person name="Lipzen A."/>
            <person name="Lukacs Z."/>
            <person name="Mihaltcheva S."/>
            <person name="Morgado L.N."/>
            <person name="Niskanen T."/>
            <person name="Noordeloos M.E."/>
            <person name="Ohm R.A."/>
            <person name="Ortiz-Santana B."/>
            <person name="Ovrebo C."/>
            <person name="Racz N."/>
            <person name="Riley R."/>
            <person name="Savchenko A."/>
            <person name="Shiryaev A."/>
            <person name="Soop K."/>
            <person name="Spirin V."/>
            <person name="Szebenyi C."/>
            <person name="Tomsovsky M."/>
            <person name="Tulloss R.E."/>
            <person name="Uehling J."/>
            <person name="Grigoriev I.V."/>
            <person name="Vagvolgyi C."/>
            <person name="Papp T."/>
            <person name="Martin F.M."/>
            <person name="Miettinen O."/>
            <person name="Hibbett D.S."/>
            <person name="Nagy L.G."/>
        </authorList>
    </citation>
    <scope>NUCLEOTIDE SEQUENCE [LARGE SCALE GENOMIC DNA]</scope>
    <source>
        <strain evidence="2 3">CBS 962.96</strain>
    </source>
</reference>
<evidence type="ECO:0000313" key="3">
    <source>
        <dbReference type="Proteomes" id="UP000297245"/>
    </source>
</evidence>
<feature type="chain" id="PRO_5021035000" evidence="1">
    <location>
        <begin position="27"/>
        <end position="148"/>
    </location>
</feature>
<feature type="signal peptide" evidence="1">
    <location>
        <begin position="1"/>
        <end position="26"/>
    </location>
</feature>
<keyword evidence="3" id="KW-1185">Reference proteome</keyword>
<evidence type="ECO:0000256" key="1">
    <source>
        <dbReference type="SAM" id="SignalP"/>
    </source>
</evidence>
<gene>
    <name evidence="2" type="ORF">K435DRAFT_359139</name>
</gene>
<dbReference type="Proteomes" id="UP000297245">
    <property type="component" value="Unassembled WGS sequence"/>
</dbReference>
<evidence type="ECO:0000313" key="2">
    <source>
        <dbReference type="EMBL" id="THU86840.1"/>
    </source>
</evidence>
<name>A0A4S8LDM5_DENBC</name>
<dbReference type="Gene3D" id="2.60.120.260">
    <property type="entry name" value="Galactose-binding domain-like"/>
    <property type="match status" value="1"/>
</dbReference>
<dbReference type="AlphaFoldDB" id="A0A4S8LDM5"/>
<keyword evidence="1" id="KW-0732">Signal</keyword>
<sequence>MQLSGASILAHLTLVWTFYNIVLAAAENVTIHNDNPSIIYSEGDWKFEDDYSSGATDHWSGDTGAWASFTFTGVAIYYSVHLYPWNIPAGGRFFLDGNSEGNIRLFDPRADDYADVGTIVWSRTGLENTQHTLKVQISDDFITLDTLV</sequence>
<dbReference type="EMBL" id="ML179477">
    <property type="protein sequence ID" value="THU86840.1"/>
    <property type="molecule type" value="Genomic_DNA"/>
</dbReference>
<proteinExistence type="predicted"/>
<accession>A0A4S8LDM5</accession>